<reference evidence="1 2" key="1">
    <citation type="submission" date="2023-05" db="EMBL/GenBank/DDBJ databases">
        <title>Gordonibacter KGMB12511T sp. nov., isolated from faeces of healthy Korean.</title>
        <authorList>
            <person name="Kim H.S."/>
            <person name="Kim J.-S."/>
            <person name="Suh M.K."/>
            <person name="Eom M.K."/>
            <person name="Do H.E."/>
            <person name="Lee J.-S."/>
        </authorList>
    </citation>
    <scope>NUCLEOTIDE SEQUENCE [LARGE SCALE GENOMIC DNA]</scope>
    <source>
        <strain evidence="1 2">KGMB12511</strain>
    </source>
</reference>
<gene>
    <name evidence="1" type="ORF">QNJ86_05330</name>
</gene>
<accession>A0ABT7DLC8</accession>
<dbReference type="Proteomes" id="UP001232750">
    <property type="component" value="Unassembled WGS sequence"/>
</dbReference>
<dbReference type="RefSeq" id="WP_283831564.1">
    <property type="nucleotide sequence ID" value="NZ_JASJEU010000012.1"/>
</dbReference>
<evidence type="ECO:0000313" key="1">
    <source>
        <dbReference type="EMBL" id="MDJ1650212.1"/>
    </source>
</evidence>
<name>A0ABT7DLC8_9ACTN</name>
<proteinExistence type="predicted"/>
<protein>
    <submittedName>
        <fullName evidence="1">Uncharacterized protein</fullName>
    </submittedName>
</protein>
<keyword evidence="2" id="KW-1185">Reference proteome</keyword>
<comment type="caution">
    <text evidence="1">The sequence shown here is derived from an EMBL/GenBank/DDBJ whole genome shotgun (WGS) entry which is preliminary data.</text>
</comment>
<dbReference type="EMBL" id="JASJEU010000012">
    <property type="protein sequence ID" value="MDJ1650212.1"/>
    <property type="molecule type" value="Genomic_DNA"/>
</dbReference>
<evidence type="ECO:0000313" key="2">
    <source>
        <dbReference type="Proteomes" id="UP001232750"/>
    </source>
</evidence>
<organism evidence="1 2">
    <name type="scientific">Gordonibacter faecis</name>
    <dbReference type="NCBI Taxonomy" id="3047475"/>
    <lineage>
        <taxon>Bacteria</taxon>
        <taxon>Bacillati</taxon>
        <taxon>Actinomycetota</taxon>
        <taxon>Coriobacteriia</taxon>
        <taxon>Eggerthellales</taxon>
        <taxon>Eggerthellaceae</taxon>
        <taxon>Gordonibacter</taxon>
    </lineage>
</organism>
<sequence>MEDIPLISYVMQGGGPTADPIYRVAPCLNATINKLASVTMCCQGLATVEDSHCESKALLGAISILHEVMEEIDEALEVLDEVATRQTSS</sequence>